<reference evidence="1 2" key="1">
    <citation type="submission" date="2014-04" db="EMBL/GenBank/DDBJ databases">
        <authorList>
            <person name="Bishop-Lilly K.A."/>
            <person name="Broomall S.M."/>
            <person name="Chain P.S."/>
            <person name="Chertkov O."/>
            <person name="Coyne S.R."/>
            <person name="Daligault H.E."/>
            <person name="Davenport K.W."/>
            <person name="Erkkila T."/>
            <person name="Frey K.G."/>
            <person name="Gibbons H.S."/>
            <person name="Gu W."/>
            <person name="Jaissle J."/>
            <person name="Johnson S.L."/>
            <person name="Koroleva G.I."/>
            <person name="Ladner J.T."/>
            <person name="Lo C.-C."/>
            <person name="Minogue T.D."/>
            <person name="Munk C."/>
            <person name="Palacios G.F."/>
            <person name="Redden C.L."/>
            <person name="Rosenzweig C.N."/>
            <person name="Scholz M.B."/>
            <person name="Teshima H."/>
            <person name="Xu Y."/>
        </authorList>
    </citation>
    <scope>NUCLEOTIDE SEQUENCE [LARGE SCALE GENOMIC DNA]</scope>
    <source>
        <strain evidence="2">gladioli</strain>
    </source>
</reference>
<evidence type="ECO:0000313" key="1">
    <source>
        <dbReference type="EMBL" id="KGC11066.1"/>
    </source>
</evidence>
<gene>
    <name evidence="1" type="ORF">DM48_7464</name>
</gene>
<dbReference type="EMBL" id="JPGG01000017">
    <property type="protein sequence ID" value="KGC11066.1"/>
    <property type="molecule type" value="Genomic_DNA"/>
</dbReference>
<dbReference type="KEGG" id="bgo:BM43_4034"/>
<dbReference type="AlphaFoldDB" id="A0AAW3EWB5"/>
<proteinExistence type="predicted"/>
<protein>
    <submittedName>
        <fullName evidence="1">Transporter domain protein</fullName>
    </submittedName>
</protein>
<dbReference type="InterPro" id="IPR036259">
    <property type="entry name" value="MFS_trans_sf"/>
</dbReference>
<sequence length="237" mass="25799">MVVSARSVAADHIRHRDSCVAAEQHRNGGLLTAEGKKTLRANLDAESSADKSLLLRGAFADFKVWALGLIDLCVLLRLYATSFWLPSILRDTVSRTRTTSVGTGGAECAGLVDHTYCGASSDRLRERRRHIAPRHVCHRASDTLRTGCALYARGGGGVLHQLPGNPHCGRDAKLEARLSALVLASNQMIVEDLARRILPEAPIEGFRRAIQLGLRARISVFGKGHVLIVNQDWSTHA</sequence>
<comment type="caution">
    <text evidence="1">The sequence shown here is derived from an EMBL/GenBank/DDBJ whole genome shotgun (WGS) entry which is preliminary data.</text>
</comment>
<dbReference type="SUPFAM" id="SSF103473">
    <property type="entry name" value="MFS general substrate transporter"/>
    <property type="match status" value="1"/>
</dbReference>
<organism evidence="1 2">
    <name type="scientific">Burkholderia gladioli</name>
    <name type="common">Pseudomonas marginata</name>
    <name type="synonym">Phytomonas marginata</name>
    <dbReference type="NCBI Taxonomy" id="28095"/>
    <lineage>
        <taxon>Bacteria</taxon>
        <taxon>Pseudomonadati</taxon>
        <taxon>Pseudomonadota</taxon>
        <taxon>Betaproteobacteria</taxon>
        <taxon>Burkholderiales</taxon>
        <taxon>Burkholderiaceae</taxon>
        <taxon>Burkholderia</taxon>
    </lineage>
</organism>
<name>A0AAW3EWB5_BURGA</name>
<accession>A0AAW3EWB5</accession>
<dbReference type="Proteomes" id="UP000029590">
    <property type="component" value="Unassembled WGS sequence"/>
</dbReference>
<evidence type="ECO:0000313" key="2">
    <source>
        <dbReference type="Proteomes" id="UP000029590"/>
    </source>
</evidence>